<gene>
    <name evidence="1" type="ORF">LSAA_8485</name>
</gene>
<protein>
    <submittedName>
        <fullName evidence="1">(salmon louse) hypothetical protein</fullName>
    </submittedName>
</protein>
<dbReference type="EMBL" id="HG994583">
    <property type="protein sequence ID" value="CAF2920790.1"/>
    <property type="molecule type" value="Genomic_DNA"/>
</dbReference>
<keyword evidence="2" id="KW-1185">Reference proteome</keyword>
<dbReference type="Proteomes" id="UP000675881">
    <property type="component" value="Chromosome 4"/>
</dbReference>
<name>A0A7R8CSW0_LEPSM</name>
<proteinExistence type="predicted"/>
<sequence>MQAKLDAYEYKLSEADSKLNKCKDLIEEYAEWEDMSIEYLLESQNYNKSLGLKQILAIMAAIVSQWTAGNRRKKKDIICEISNDKSVYTLPPFDPCFDPKKHNNYIRNQAAFQQKKIIGTFLEPRRDMIPSPVCSPHATSGKEKQFSLAEFLSLDMEKELENDSKKNSKCKEEEDIVSEGEGTIFFIHESELSEVLGHLEEEEEYEGEDLCFIFKNSNYDTFTTNCDCHMLPF</sequence>
<organism evidence="1 2">
    <name type="scientific">Lepeophtheirus salmonis</name>
    <name type="common">Salmon louse</name>
    <name type="synonym">Caligus salmonis</name>
    <dbReference type="NCBI Taxonomy" id="72036"/>
    <lineage>
        <taxon>Eukaryota</taxon>
        <taxon>Metazoa</taxon>
        <taxon>Ecdysozoa</taxon>
        <taxon>Arthropoda</taxon>
        <taxon>Crustacea</taxon>
        <taxon>Multicrustacea</taxon>
        <taxon>Hexanauplia</taxon>
        <taxon>Copepoda</taxon>
        <taxon>Siphonostomatoida</taxon>
        <taxon>Caligidae</taxon>
        <taxon>Lepeophtheirus</taxon>
    </lineage>
</organism>
<evidence type="ECO:0000313" key="2">
    <source>
        <dbReference type="Proteomes" id="UP000675881"/>
    </source>
</evidence>
<dbReference type="AlphaFoldDB" id="A0A7R8CSW0"/>
<reference evidence="1" key="1">
    <citation type="submission" date="2021-02" db="EMBL/GenBank/DDBJ databases">
        <authorList>
            <person name="Bekaert M."/>
        </authorList>
    </citation>
    <scope>NUCLEOTIDE SEQUENCE</scope>
    <source>
        <strain evidence="1">IoA-00</strain>
    </source>
</reference>
<evidence type="ECO:0000313" key="1">
    <source>
        <dbReference type="EMBL" id="CAF2920790.1"/>
    </source>
</evidence>
<accession>A0A7R8CSW0</accession>